<dbReference type="Proteomes" id="UP000800200">
    <property type="component" value="Unassembled WGS sequence"/>
</dbReference>
<gene>
    <name evidence="1" type="ORF">K469DRAFT_737358</name>
</gene>
<organism evidence="1 2">
    <name type="scientific">Zopfia rhizophila CBS 207.26</name>
    <dbReference type="NCBI Taxonomy" id="1314779"/>
    <lineage>
        <taxon>Eukaryota</taxon>
        <taxon>Fungi</taxon>
        <taxon>Dikarya</taxon>
        <taxon>Ascomycota</taxon>
        <taxon>Pezizomycotina</taxon>
        <taxon>Dothideomycetes</taxon>
        <taxon>Dothideomycetes incertae sedis</taxon>
        <taxon>Zopfiaceae</taxon>
        <taxon>Zopfia</taxon>
    </lineage>
</organism>
<dbReference type="InterPro" id="IPR050121">
    <property type="entry name" value="Cytochrome_P450_monoxygenase"/>
</dbReference>
<evidence type="ECO:0000313" key="1">
    <source>
        <dbReference type="EMBL" id="KAF2188485.1"/>
    </source>
</evidence>
<proteinExistence type="predicted"/>
<sequence>MPANCLSEWLTAAASVYTAHTHLHGFPGPRLAAYTRLWMVEALRSEKCSTWYLETNERYGPLARIGPNNLLTSDPEVFRQVLGARSKYERGTWFDCLRLDPHRANLITERDRIVHNQLRAKMAAGYDGKDVENFESTIDENLACWLRYVDRHGLSAVNTTVEFDIARSIQWLLFDMICRLCLGEPVGFVEDHKDHYHFQKTLEERLPVVEKFAVMTEVNSWIRFISMIPFLRRVLPSSRDQDGIGAVLGLAETSLKQRQRPDYKPRKDILGSWLRHDVNQSLLPSEITIALFAGSDTTATSVRALLLHIISNPLIYIRLTDEIAVAHKEGIISQPCREVEISRLSYLQACIKEGLRVFPPITALRERVVPAGGDTLRGHFIPGGTRIGLNLLGLLTHEVFGRDPKVFRPERWLEAAPQQLRSMERVHELMFNWGFTRCLGIRLANLMISKFMIEVFRRWDVTTTRPQKPWDSRCHGIFYQKDFFVRITPRTNSE</sequence>
<dbReference type="AlphaFoldDB" id="A0A6A6EBP4"/>
<keyword evidence="1" id="KW-0503">Monooxygenase</keyword>
<dbReference type="InterPro" id="IPR001128">
    <property type="entry name" value="Cyt_P450"/>
</dbReference>
<dbReference type="Gene3D" id="1.10.630.10">
    <property type="entry name" value="Cytochrome P450"/>
    <property type="match status" value="1"/>
</dbReference>
<reference evidence="1" key="1">
    <citation type="journal article" date="2020" name="Stud. Mycol.">
        <title>101 Dothideomycetes genomes: a test case for predicting lifestyles and emergence of pathogens.</title>
        <authorList>
            <person name="Haridas S."/>
            <person name="Albert R."/>
            <person name="Binder M."/>
            <person name="Bloem J."/>
            <person name="Labutti K."/>
            <person name="Salamov A."/>
            <person name="Andreopoulos B."/>
            <person name="Baker S."/>
            <person name="Barry K."/>
            <person name="Bills G."/>
            <person name="Bluhm B."/>
            <person name="Cannon C."/>
            <person name="Castanera R."/>
            <person name="Culley D."/>
            <person name="Daum C."/>
            <person name="Ezra D."/>
            <person name="Gonzalez J."/>
            <person name="Henrissat B."/>
            <person name="Kuo A."/>
            <person name="Liang C."/>
            <person name="Lipzen A."/>
            <person name="Lutzoni F."/>
            <person name="Magnuson J."/>
            <person name="Mondo S."/>
            <person name="Nolan M."/>
            <person name="Ohm R."/>
            <person name="Pangilinan J."/>
            <person name="Park H.-J."/>
            <person name="Ramirez L."/>
            <person name="Alfaro M."/>
            <person name="Sun H."/>
            <person name="Tritt A."/>
            <person name="Yoshinaga Y."/>
            <person name="Zwiers L.-H."/>
            <person name="Turgeon B."/>
            <person name="Goodwin S."/>
            <person name="Spatafora J."/>
            <person name="Crous P."/>
            <person name="Grigoriev I."/>
        </authorList>
    </citation>
    <scope>NUCLEOTIDE SEQUENCE</scope>
    <source>
        <strain evidence="1">CBS 207.26</strain>
    </source>
</reference>
<keyword evidence="2" id="KW-1185">Reference proteome</keyword>
<keyword evidence="1" id="KW-0560">Oxidoreductase</keyword>
<dbReference type="EMBL" id="ML994623">
    <property type="protein sequence ID" value="KAF2188485.1"/>
    <property type="molecule type" value="Genomic_DNA"/>
</dbReference>
<dbReference type="PRINTS" id="PR00385">
    <property type="entry name" value="P450"/>
</dbReference>
<dbReference type="GO" id="GO:0016705">
    <property type="term" value="F:oxidoreductase activity, acting on paired donors, with incorporation or reduction of molecular oxygen"/>
    <property type="evidence" value="ECO:0007669"/>
    <property type="project" value="InterPro"/>
</dbReference>
<dbReference type="GO" id="GO:0004497">
    <property type="term" value="F:monooxygenase activity"/>
    <property type="evidence" value="ECO:0007669"/>
    <property type="project" value="UniProtKB-KW"/>
</dbReference>
<name>A0A6A6EBP4_9PEZI</name>
<dbReference type="InterPro" id="IPR036396">
    <property type="entry name" value="Cyt_P450_sf"/>
</dbReference>
<accession>A0A6A6EBP4</accession>
<dbReference type="SUPFAM" id="SSF48264">
    <property type="entry name" value="Cytochrome P450"/>
    <property type="match status" value="1"/>
</dbReference>
<dbReference type="OrthoDB" id="3934656at2759"/>
<dbReference type="GO" id="GO:0005506">
    <property type="term" value="F:iron ion binding"/>
    <property type="evidence" value="ECO:0007669"/>
    <property type="project" value="InterPro"/>
</dbReference>
<dbReference type="PANTHER" id="PTHR24305">
    <property type="entry name" value="CYTOCHROME P450"/>
    <property type="match status" value="1"/>
</dbReference>
<dbReference type="Pfam" id="PF00067">
    <property type="entry name" value="p450"/>
    <property type="match status" value="1"/>
</dbReference>
<protein>
    <submittedName>
        <fullName evidence="1">Putative benzoate 4-monooxygenase cytochrome P450</fullName>
    </submittedName>
</protein>
<evidence type="ECO:0000313" key="2">
    <source>
        <dbReference type="Proteomes" id="UP000800200"/>
    </source>
</evidence>
<dbReference type="GO" id="GO:0020037">
    <property type="term" value="F:heme binding"/>
    <property type="evidence" value="ECO:0007669"/>
    <property type="project" value="InterPro"/>
</dbReference>
<dbReference type="PANTHER" id="PTHR24305:SF168">
    <property type="entry name" value="P450, PUTATIVE (EUROFUNG)-RELATED"/>
    <property type="match status" value="1"/>
</dbReference>